<dbReference type="AlphaFoldDB" id="A0AAW1V4K3"/>
<gene>
    <name evidence="2" type="ORF">WA026_023783</name>
</gene>
<dbReference type="Proteomes" id="UP001431783">
    <property type="component" value="Unassembled WGS sequence"/>
</dbReference>
<evidence type="ECO:0000256" key="1">
    <source>
        <dbReference type="SAM" id="SignalP"/>
    </source>
</evidence>
<accession>A0AAW1V4K3</accession>
<feature type="signal peptide" evidence="1">
    <location>
        <begin position="1"/>
        <end position="23"/>
    </location>
</feature>
<name>A0AAW1V4K3_9CUCU</name>
<proteinExistence type="predicted"/>
<dbReference type="EMBL" id="JARQZJ010000119">
    <property type="protein sequence ID" value="KAK9887662.1"/>
    <property type="molecule type" value="Genomic_DNA"/>
</dbReference>
<feature type="chain" id="PRO_5043676967" evidence="1">
    <location>
        <begin position="24"/>
        <end position="116"/>
    </location>
</feature>
<evidence type="ECO:0000313" key="3">
    <source>
        <dbReference type="Proteomes" id="UP001431783"/>
    </source>
</evidence>
<reference evidence="2 3" key="1">
    <citation type="submission" date="2023-03" db="EMBL/GenBank/DDBJ databases">
        <title>Genome insight into feeding habits of ladybird beetles.</title>
        <authorList>
            <person name="Li H.-S."/>
            <person name="Huang Y.-H."/>
            <person name="Pang H."/>
        </authorList>
    </citation>
    <scope>NUCLEOTIDE SEQUENCE [LARGE SCALE GENOMIC DNA]</scope>
    <source>
        <strain evidence="2">SYSU_2023b</strain>
        <tissue evidence="2">Whole body</tissue>
    </source>
</reference>
<sequence>MFYRYSKMKFWTALVYLIIRITAIENSDEEITVTSLDNLLLSIRLEACRIIYTKHSFNHYADLSEIIRQADALNNAFIQIGQRIVDVNNSNENPISYHSASNRYRIVSLKFNESYY</sequence>
<keyword evidence="3" id="KW-1185">Reference proteome</keyword>
<keyword evidence="1" id="KW-0732">Signal</keyword>
<evidence type="ECO:0000313" key="2">
    <source>
        <dbReference type="EMBL" id="KAK9887662.1"/>
    </source>
</evidence>
<protein>
    <submittedName>
        <fullName evidence="2">Uncharacterized protein</fullName>
    </submittedName>
</protein>
<comment type="caution">
    <text evidence="2">The sequence shown here is derived from an EMBL/GenBank/DDBJ whole genome shotgun (WGS) entry which is preliminary data.</text>
</comment>
<organism evidence="2 3">
    <name type="scientific">Henosepilachna vigintioctopunctata</name>
    <dbReference type="NCBI Taxonomy" id="420089"/>
    <lineage>
        <taxon>Eukaryota</taxon>
        <taxon>Metazoa</taxon>
        <taxon>Ecdysozoa</taxon>
        <taxon>Arthropoda</taxon>
        <taxon>Hexapoda</taxon>
        <taxon>Insecta</taxon>
        <taxon>Pterygota</taxon>
        <taxon>Neoptera</taxon>
        <taxon>Endopterygota</taxon>
        <taxon>Coleoptera</taxon>
        <taxon>Polyphaga</taxon>
        <taxon>Cucujiformia</taxon>
        <taxon>Coccinelloidea</taxon>
        <taxon>Coccinellidae</taxon>
        <taxon>Epilachninae</taxon>
        <taxon>Epilachnini</taxon>
        <taxon>Henosepilachna</taxon>
    </lineage>
</organism>